<gene>
    <name evidence="1" type="ORF">OLC1_LOCUS17195</name>
</gene>
<accession>A0AAV1DN34</accession>
<dbReference type="Proteomes" id="UP001161247">
    <property type="component" value="Chromosome 6"/>
</dbReference>
<organism evidence="1 2">
    <name type="scientific">Oldenlandia corymbosa var. corymbosa</name>
    <dbReference type="NCBI Taxonomy" id="529605"/>
    <lineage>
        <taxon>Eukaryota</taxon>
        <taxon>Viridiplantae</taxon>
        <taxon>Streptophyta</taxon>
        <taxon>Embryophyta</taxon>
        <taxon>Tracheophyta</taxon>
        <taxon>Spermatophyta</taxon>
        <taxon>Magnoliopsida</taxon>
        <taxon>eudicotyledons</taxon>
        <taxon>Gunneridae</taxon>
        <taxon>Pentapetalae</taxon>
        <taxon>asterids</taxon>
        <taxon>lamiids</taxon>
        <taxon>Gentianales</taxon>
        <taxon>Rubiaceae</taxon>
        <taxon>Rubioideae</taxon>
        <taxon>Spermacoceae</taxon>
        <taxon>Hedyotis-Oldenlandia complex</taxon>
        <taxon>Oldenlandia</taxon>
    </lineage>
</organism>
<dbReference type="SUPFAM" id="SSF56235">
    <property type="entry name" value="N-terminal nucleophile aminohydrolases (Ntn hydrolases)"/>
    <property type="match status" value="1"/>
</dbReference>
<dbReference type="InterPro" id="IPR029055">
    <property type="entry name" value="Ntn_hydrolases_N"/>
</dbReference>
<reference evidence="1" key="1">
    <citation type="submission" date="2023-03" db="EMBL/GenBank/DDBJ databases">
        <authorList>
            <person name="Julca I."/>
        </authorList>
    </citation>
    <scope>NUCLEOTIDE SEQUENCE</scope>
</reference>
<keyword evidence="2" id="KW-1185">Reference proteome</keyword>
<evidence type="ECO:0000313" key="2">
    <source>
        <dbReference type="Proteomes" id="UP001161247"/>
    </source>
</evidence>
<sequence length="133" mass="14436">MVAVDHSGSKQTRKFPDNVVALLVAFSGGSGEVLKRDYVGTGSGSGSFVVFFLKPYDNMSVVEAAELAKTALCLGVNNDIKSRKLVSGEFVIPLPYTANFNVFQVGEAGVTRVVSNDDIKEWLKGHFRKAEYE</sequence>
<protein>
    <submittedName>
        <fullName evidence="1">OLC1v1009044C1</fullName>
    </submittedName>
</protein>
<name>A0AAV1DN34_OLDCO</name>
<proteinExistence type="predicted"/>
<dbReference type="EMBL" id="OX459123">
    <property type="protein sequence ID" value="CAI9109257.1"/>
    <property type="molecule type" value="Genomic_DNA"/>
</dbReference>
<dbReference type="AlphaFoldDB" id="A0AAV1DN34"/>
<evidence type="ECO:0000313" key="1">
    <source>
        <dbReference type="EMBL" id="CAI9109257.1"/>
    </source>
</evidence>